<comment type="similarity">
    <text evidence="1 10">Belongs to the ribonucleoside diphosphate reductase large chain family.</text>
</comment>
<evidence type="ECO:0000256" key="6">
    <source>
        <dbReference type="ARBA" id="ARBA00023002"/>
    </source>
</evidence>
<dbReference type="GO" id="GO:0005524">
    <property type="term" value="F:ATP binding"/>
    <property type="evidence" value="ECO:0007669"/>
    <property type="project" value="UniProtKB-KW"/>
</dbReference>
<dbReference type="OrthoDB" id="9762933at2"/>
<dbReference type="InterPro" id="IPR004465">
    <property type="entry name" value="RNR_NrdI"/>
</dbReference>
<evidence type="ECO:0000256" key="10">
    <source>
        <dbReference type="RuleBase" id="RU003410"/>
    </source>
</evidence>
<protein>
    <recommendedName>
        <fullName evidence="2 10">Ribonucleoside-diphosphate reductase</fullName>
        <ecNumber evidence="2 10">1.17.4.1</ecNumber>
    </recommendedName>
</protein>
<evidence type="ECO:0000259" key="11">
    <source>
        <dbReference type="PROSITE" id="PS00089"/>
    </source>
</evidence>
<dbReference type="EMBL" id="MPBG01000003">
    <property type="protein sequence ID" value="RMI88827.1"/>
    <property type="molecule type" value="Genomic_DNA"/>
</dbReference>
<gene>
    <name evidence="12" type="primary">nrdA</name>
    <name evidence="12" type="ORF">PSSA1_v1c2540</name>
</gene>
<dbReference type="NCBIfam" id="TIGR02506">
    <property type="entry name" value="NrdE_NrdA"/>
    <property type="match status" value="1"/>
</dbReference>
<keyword evidence="8" id="KW-1015">Disulfide bond</keyword>
<dbReference type="InterPro" id="IPR026459">
    <property type="entry name" value="RNR_1b_NrdE"/>
</dbReference>
<dbReference type="Gene3D" id="3.20.70.20">
    <property type="match status" value="1"/>
</dbReference>
<dbReference type="PRINTS" id="PR01183">
    <property type="entry name" value="RIBORDTASEM1"/>
</dbReference>
<evidence type="ECO:0000256" key="4">
    <source>
        <dbReference type="ARBA" id="ARBA00022741"/>
    </source>
</evidence>
<dbReference type="EC" id="1.17.4.1" evidence="2 10"/>
<accession>A0A421NXS3</accession>
<evidence type="ECO:0000256" key="3">
    <source>
        <dbReference type="ARBA" id="ARBA00022533"/>
    </source>
</evidence>
<evidence type="ECO:0000256" key="5">
    <source>
        <dbReference type="ARBA" id="ARBA00022840"/>
    </source>
</evidence>
<keyword evidence="4" id="KW-0547">Nucleotide-binding</keyword>
<sequence length="850" mass="97073">MSLQNKIQVVYDGLVQGQVYQMAQSLNLAFCHIKEYQKTSQPNEKLFLLTRSVKFGEVSEEAKSFLAQNNSQVIGVAVSGNKTWGTNYGKAGDIIASTYNIPLVLKFEGSGLKEERDFLKDWLTSYHEPKKPSSLQAQNNFTSHQPAIKTFNPTKVLPPWIILNNQIIDEKGNIKDLDKDQEALISFLSNEVKPKLKRFDTLKEKLNFLQTNEYYETTFLSKYNDDQIKTIYQIAYQKKFRFSTFMGAFKFYHDYALKTRDKKFYLETYEDRLSVNALYHAQGNFEIAKGLIKSLINQDFTPATPTLLNTGKKHRGEFVSCFLLEASDSLNDIARINEFSMQLSKIGGGVSINITNLRAKGESIKGIKGVCKGVVGVCKLLDHSFRYADQMGQRTGAGATYLNVFHADIEDFLSTKKLNADEDVRVKTLSLGVIIPDKMIELARKNEVMYTFYPHTVFLEYKKNFADIAVDMDYWYDILVKNPKVRKKAINPRQLLELIAHMQGESGYPYLMFCDNVNKTNPLDLKIKFSNLCTEILQPTITSHYANYNHIQGDQIGMDVSCNLSSGHMENMINNNTIKETVFMAMEVMNSVSTKTNIDYVPAVAKANRLNRSVGFGIMGHHSFLVKNYIDFGSEENKDLLDVFFNAINYYSLLHSCNKARQTGQKFYRFQNSHYADGSYFRNRGEILPKTQKIKKIFSKISLPSQKDWQQLEKDVKQYGLFNSHRLAVAPNGSIGYIMGTTPSLTPVKQLVEERTYGNSKTYCPMPGLKEAAFMYITAYKMNKYKLIDVIATAQKHVDQGISFELGITSDITTRELQRYYLYAHHKGIKTLYYTRTQKLKVDECEACGV</sequence>
<dbReference type="Gene3D" id="1.10.1650.20">
    <property type="match status" value="1"/>
</dbReference>
<dbReference type="InterPro" id="IPR013509">
    <property type="entry name" value="RNR_lsu_N"/>
</dbReference>
<dbReference type="PANTHER" id="PTHR11573:SF30">
    <property type="entry name" value="RIBONUCLEOSIDE-DIPHOSPHATE REDUCTASE 2 SUBUNIT ALPHA"/>
    <property type="match status" value="1"/>
</dbReference>
<dbReference type="GO" id="GO:0010181">
    <property type="term" value="F:FMN binding"/>
    <property type="evidence" value="ECO:0007669"/>
    <property type="project" value="InterPro"/>
</dbReference>
<dbReference type="STRING" id="69896.S284_03170"/>
<dbReference type="CDD" id="cd01679">
    <property type="entry name" value="RNR_I"/>
    <property type="match status" value="1"/>
</dbReference>
<dbReference type="NCBIfam" id="TIGR04170">
    <property type="entry name" value="RNR_1b_NrdE"/>
    <property type="match status" value="1"/>
</dbReference>
<proteinExistence type="inferred from homology"/>
<evidence type="ECO:0000313" key="13">
    <source>
        <dbReference type="Proteomes" id="UP000283896"/>
    </source>
</evidence>
<dbReference type="GO" id="GO:0009263">
    <property type="term" value="P:deoxyribonucleotide biosynthetic process"/>
    <property type="evidence" value="ECO:0007669"/>
    <property type="project" value="UniProtKB-KW"/>
</dbReference>
<dbReference type="Pfam" id="PF08343">
    <property type="entry name" value="RNR_N"/>
    <property type="match status" value="1"/>
</dbReference>
<dbReference type="GO" id="GO:0004748">
    <property type="term" value="F:ribonucleoside-diphosphate reductase activity, thioredoxin disulfide as acceptor"/>
    <property type="evidence" value="ECO:0007669"/>
    <property type="project" value="UniProtKB-EC"/>
</dbReference>
<name>A0A421NXS3_9MOLU</name>
<evidence type="ECO:0000256" key="2">
    <source>
        <dbReference type="ARBA" id="ARBA00012274"/>
    </source>
</evidence>
<dbReference type="Pfam" id="PF02867">
    <property type="entry name" value="Ribonuc_red_lgC"/>
    <property type="match status" value="1"/>
</dbReference>
<dbReference type="InterPro" id="IPR000788">
    <property type="entry name" value="RNR_lg_C"/>
</dbReference>
<dbReference type="Pfam" id="PF07972">
    <property type="entry name" value="Flavodoxin_NdrI"/>
    <property type="match status" value="1"/>
</dbReference>
<evidence type="ECO:0000256" key="9">
    <source>
        <dbReference type="ARBA" id="ARBA00047754"/>
    </source>
</evidence>
<dbReference type="SUPFAM" id="SSF51998">
    <property type="entry name" value="PFL-like glycyl radical enzymes"/>
    <property type="match status" value="1"/>
</dbReference>
<keyword evidence="13" id="KW-1185">Reference proteome</keyword>
<dbReference type="UniPathway" id="UPA00326"/>
<comment type="caution">
    <text evidence="12">The sequence shown here is derived from an EMBL/GenBank/DDBJ whole genome shotgun (WGS) entry which is preliminary data.</text>
</comment>
<dbReference type="KEGG" id="psol:S284_03170"/>
<dbReference type="InterPro" id="IPR008926">
    <property type="entry name" value="RNR_R1-su_N"/>
</dbReference>
<dbReference type="PROSITE" id="PS00089">
    <property type="entry name" value="RIBORED_LARGE"/>
    <property type="match status" value="1"/>
</dbReference>
<dbReference type="InterPro" id="IPR029039">
    <property type="entry name" value="Flavoprotein-like_sf"/>
</dbReference>
<keyword evidence="5" id="KW-0067">ATP-binding</keyword>
<dbReference type="SUPFAM" id="SSF52218">
    <property type="entry name" value="Flavoproteins"/>
    <property type="match status" value="1"/>
</dbReference>
<organism evidence="12 13">
    <name type="scientific">Candidatus Phytoplasma solani</name>
    <dbReference type="NCBI Taxonomy" id="69896"/>
    <lineage>
        <taxon>Bacteria</taxon>
        <taxon>Bacillati</taxon>
        <taxon>Mycoplasmatota</taxon>
        <taxon>Mollicutes</taxon>
        <taxon>Acholeplasmatales</taxon>
        <taxon>Acholeplasmataceae</taxon>
        <taxon>Candidatus Phytoplasma</taxon>
        <taxon>16SrXII (Stolbur group)</taxon>
    </lineage>
</organism>
<dbReference type="Pfam" id="PF00317">
    <property type="entry name" value="Ribonuc_red_lgN"/>
    <property type="match status" value="1"/>
</dbReference>
<evidence type="ECO:0000256" key="7">
    <source>
        <dbReference type="ARBA" id="ARBA00023116"/>
    </source>
</evidence>
<dbReference type="Gene3D" id="3.40.50.360">
    <property type="match status" value="1"/>
</dbReference>
<comment type="function">
    <text evidence="10">Provides the precursors necessary for DNA synthesis. Catalyzes the biosynthesis of deoxyribonucleotides from the corresponding ribonucleotides.</text>
</comment>
<feature type="domain" description="Ribonucleotide reductase large subunit" evidence="11">
    <location>
        <begin position="709"/>
        <end position="731"/>
    </location>
</feature>
<dbReference type="InterPro" id="IPR039718">
    <property type="entry name" value="Rrm1"/>
</dbReference>
<dbReference type="GO" id="GO:0005971">
    <property type="term" value="C:ribonucleoside-diphosphate reductase complex"/>
    <property type="evidence" value="ECO:0007669"/>
    <property type="project" value="TreeGrafter"/>
</dbReference>
<comment type="catalytic activity">
    <reaction evidence="9 10">
        <text>a 2'-deoxyribonucleoside 5'-diphosphate + [thioredoxin]-disulfide + H2O = a ribonucleoside 5'-diphosphate + [thioredoxin]-dithiol</text>
        <dbReference type="Rhea" id="RHEA:23252"/>
        <dbReference type="Rhea" id="RHEA-COMP:10698"/>
        <dbReference type="Rhea" id="RHEA-COMP:10700"/>
        <dbReference type="ChEBI" id="CHEBI:15377"/>
        <dbReference type="ChEBI" id="CHEBI:29950"/>
        <dbReference type="ChEBI" id="CHEBI:50058"/>
        <dbReference type="ChEBI" id="CHEBI:57930"/>
        <dbReference type="ChEBI" id="CHEBI:73316"/>
        <dbReference type="EC" id="1.17.4.1"/>
    </reaction>
</comment>
<dbReference type="SUPFAM" id="SSF48168">
    <property type="entry name" value="R1 subunit of ribonucleotide reductase, N-terminal domain"/>
    <property type="match status" value="1"/>
</dbReference>
<keyword evidence="3" id="KW-0021">Allosteric enzyme</keyword>
<dbReference type="Proteomes" id="UP000283896">
    <property type="component" value="Unassembled WGS sequence"/>
</dbReference>
<evidence type="ECO:0000256" key="1">
    <source>
        <dbReference type="ARBA" id="ARBA00010406"/>
    </source>
</evidence>
<evidence type="ECO:0000313" key="12">
    <source>
        <dbReference type="EMBL" id="RMI88827.1"/>
    </source>
</evidence>
<dbReference type="AlphaFoldDB" id="A0A421NXS3"/>
<reference evidence="13" key="1">
    <citation type="submission" date="2016-11" db="EMBL/GenBank/DDBJ databases">
        <title>Genome sequence of Candidatus Phytoplasma solani strain SA-1.</title>
        <authorList>
            <person name="Haryono M."/>
            <person name="Samarzija I."/>
            <person name="Seruga Music M."/>
            <person name="Hogenhout S."/>
            <person name="Kuo C.-H."/>
        </authorList>
    </citation>
    <scope>NUCLEOTIDE SEQUENCE [LARGE SCALE GENOMIC DNA]</scope>
    <source>
        <strain evidence="13">SA-1</strain>
    </source>
</reference>
<dbReference type="RefSeq" id="WP_023161439.1">
    <property type="nucleotide sequence ID" value="NC_022588.1"/>
</dbReference>
<dbReference type="InterPro" id="IPR013554">
    <property type="entry name" value="RNR_N"/>
</dbReference>
<dbReference type="PANTHER" id="PTHR11573">
    <property type="entry name" value="RIBONUCLEOSIDE-DIPHOSPHATE REDUCTASE LARGE CHAIN"/>
    <property type="match status" value="1"/>
</dbReference>
<dbReference type="InterPro" id="IPR013346">
    <property type="entry name" value="NrdE_NrdA_C"/>
</dbReference>
<evidence type="ECO:0000256" key="8">
    <source>
        <dbReference type="ARBA" id="ARBA00023157"/>
    </source>
</evidence>
<keyword evidence="6 10" id="KW-0560">Oxidoreductase</keyword>
<keyword evidence="7 10" id="KW-0215">Deoxyribonucleotide synthesis</keyword>